<dbReference type="InterPro" id="IPR052275">
    <property type="entry name" value="Mt_Fe-S_assembly_factor"/>
</dbReference>
<dbReference type="Pfam" id="PF01722">
    <property type="entry name" value="BolA"/>
    <property type="match status" value="1"/>
</dbReference>
<proteinExistence type="inferred from homology"/>
<accession>A0A1E4RVE5</accession>
<dbReference type="EMBL" id="CDQK01000005">
    <property type="protein sequence ID" value="CEP23868.1"/>
    <property type="molecule type" value="Genomic_DNA"/>
</dbReference>
<protein>
    <submittedName>
        <fullName evidence="3">AIM1 protein</fullName>
    </submittedName>
    <submittedName>
        <fullName evidence="4">Bola-like protein</fullName>
    </submittedName>
</protein>
<name>A0A0H5C722_CYBJN</name>
<evidence type="ECO:0000313" key="6">
    <source>
        <dbReference type="Proteomes" id="UP000094389"/>
    </source>
</evidence>
<evidence type="ECO:0000313" key="5">
    <source>
        <dbReference type="Proteomes" id="UP000038830"/>
    </source>
</evidence>
<dbReference type="Gene3D" id="3.30.300.90">
    <property type="entry name" value="BolA-like"/>
    <property type="match status" value="1"/>
</dbReference>
<dbReference type="OMA" id="EIQNMHG"/>
<reference evidence="3" key="1">
    <citation type="submission" date="2014-12" db="EMBL/GenBank/DDBJ databases">
        <authorList>
            <person name="Jaenicke S."/>
        </authorList>
    </citation>
    <scope>NUCLEOTIDE SEQUENCE [LARGE SCALE GENOMIC DNA]</scope>
    <source>
        <strain evidence="3">CBS1600</strain>
    </source>
</reference>
<evidence type="ECO:0000313" key="3">
    <source>
        <dbReference type="EMBL" id="CEP23868.1"/>
    </source>
</evidence>
<dbReference type="SUPFAM" id="SSF82657">
    <property type="entry name" value="BolA-like"/>
    <property type="match status" value="1"/>
</dbReference>
<gene>
    <name evidence="3" type="primary">AIM1</name>
    <name evidence="3" type="ORF">BN1211_4545</name>
    <name evidence="4" type="ORF">CYBJADRAFT_169629</name>
</gene>
<dbReference type="PANTHER" id="PTHR46188">
    <property type="entry name" value="BOLA-LIKE PROTEIN 3"/>
    <property type="match status" value="1"/>
</dbReference>
<reference evidence="4 6" key="3">
    <citation type="journal article" date="2016" name="Proc. Natl. Acad. Sci. U.S.A.">
        <title>Comparative genomics of biotechnologically important yeasts.</title>
        <authorList>
            <person name="Riley R."/>
            <person name="Haridas S."/>
            <person name="Wolfe K.H."/>
            <person name="Lopes M.R."/>
            <person name="Hittinger C.T."/>
            <person name="Goeker M."/>
            <person name="Salamov A.A."/>
            <person name="Wisecaver J.H."/>
            <person name="Long T.M."/>
            <person name="Calvey C.H."/>
            <person name="Aerts A.L."/>
            <person name="Barry K.W."/>
            <person name="Choi C."/>
            <person name="Clum A."/>
            <person name="Coughlan A.Y."/>
            <person name="Deshpande S."/>
            <person name="Douglass A.P."/>
            <person name="Hanson S.J."/>
            <person name="Klenk H.-P."/>
            <person name="LaButti K.M."/>
            <person name="Lapidus A."/>
            <person name="Lindquist E.A."/>
            <person name="Lipzen A.M."/>
            <person name="Meier-Kolthoff J.P."/>
            <person name="Ohm R.A."/>
            <person name="Otillar R.P."/>
            <person name="Pangilinan J.L."/>
            <person name="Peng Y."/>
            <person name="Rokas A."/>
            <person name="Rosa C.A."/>
            <person name="Scheuner C."/>
            <person name="Sibirny A.A."/>
            <person name="Slot J.C."/>
            <person name="Stielow J.B."/>
            <person name="Sun H."/>
            <person name="Kurtzman C.P."/>
            <person name="Blackwell M."/>
            <person name="Grigoriev I.V."/>
            <person name="Jeffries T.W."/>
        </authorList>
    </citation>
    <scope>NUCLEOTIDE SEQUENCE [LARGE SCALE GENOMIC DNA]</scope>
    <source>
        <strain evidence="6">ATCC 18201 / CBS 1600 / BCRC 20928 / JCM 3617 / NBRC 0987 / NRRL Y-1542</strain>
        <strain evidence="4">NRRL Y-1542</strain>
    </source>
</reference>
<dbReference type="InterPro" id="IPR002634">
    <property type="entry name" value="BolA"/>
</dbReference>
<accession>A0A0H5C722</accession>
<dbReference type="Proteomes" id="UP000038830">
    <property type="component" value="Unassembled WGS sequence"/>
</dbReference>
<dbReference type="GO" id="GO:0005759">
    <property type="term" value="C:mitochondrial matrix"/>
    <property type="evidence" value="ECO:0007669"/>
    <property type="project" value="TreeGrafter"/>
</dbReference>
<dbReference type="STRING" id="983966.A0A0H5C722"/>
<keyword evidence="6" id="KW-1185">Reference proteome</keyword>
<dbReference type="AlphaFoldDB" id="A0A0H5C722"/>
<reference evidence="5" key="2">
    <citation type="journal article" date="2015" name="J. Biotechnol.">
        <title>The structure of the Cyberlindnera jadinii genome and its relation to Candida utilis analyzed by the occurrence of single nucleotide polymorphisms.</title>
        <authorList>
            <person name="Rupp O."/>
            <person name="Brinkrolf K."/>
            <person name="Buerth C."/>
            <person name="Kunigo M."/>
            <person name="Schneider J."/>
            <person name="Jaenicke S."/>
            <person name="Goesmann A."/>
            <person name="Puehler A."/>
            <person name="Jaeger K.-E."/>
            <person name="Ernst J.F."/>
        </authorList>
    </citation>
    <scope>NUCLEOTIDE SEQUENCE [LARGE SCALE GENOMIC DNA]</scope>
    <source>
        <strain evidence="5">ATCC 18201 / CBS 1600 / BCRC 20928 / JCM 3617 / NBRC 0987 / NRRL Y-1542</strain>
    </source>
</reference>
<dbReference type="EMBL" id="KV453943">
    <property type="protein sequence ID" value="ODV71232.1"/>
    <property type="molecule type" value="Genomic_DNA"/>
</dbReference>
<dbReference type="InterPro" id="IPR036065">
    <property type="entry name" value="BolA-like_sf"/>
</dbReference>
<comment type="similarity">
    <text evidence="1 2">Belongs to the BolA/IbaG family.</text>
</comment>
<dbReference type="Proteomes" id="UP000094389">
    <property type="component" value="Unassembled WGS sequence"/>
</dbReference>
<dbReference type="PANTHER" id="PTHR46188:SF1">
    <property type="entry name" value="BOLA-LIKE PROTEIN 3"/>
    <property type="match status" value="1"/>
</dbReference>
<dbReference type="OrthoDB" id="203381at2759"/>
<sequence>MLRNFSVQHMRQKALALRFSPRFYSQIMSDAERQVYNKLSKELQPSELEVADISGGCGSMFAINVTSDKFKGISMVKQHKLVNSILSKEISQWHGLQLSTKAPKK</sequence>
<evidence type="ECO:0000256" key="2">
    <source>
        <dbReference type="RuleBase" id="RU003860"/>
    </source>
</evidence>
<evidence type="ECO:0000256" key="1">
    <source>
        <dbReference type="ARBA" id="ARBA00005578"/>
    </source>
</evidence>
<evidence type="ECO:0000313" key="4">
    <source>
        <dbReference type="EMBL" id="ODV71232.1"/>
    </source>
</evidence>
<organism evidence="3 5">
    <name type="scientific">Cyberlindnera jadinii (strain ATCC 18201 / CBS 1600 / BCRC 20928 / JCM 3617 / NBRC 0987 / NRRL Y-1542)</name>
    <name type="common">Torula yeast</name>
    <name type="synonym">Candida utilis</name>
    <dbReference type="NCBI Taxonomy" id="983966"/>
    <lineage>
        <taxon>Eukaryota</taxon>
        <taxon>Fungi</taxon>
        <taxon>Dikarya</taxon>
        <taxon>Ascomycota</taxon>
        <taxon>Saccharomycotina</taxon>
        <taxon>Saccharomycetes</taxon>
        <taxon>Phaffomycetales</taxon>
        <taxon>Phaffomycetaceae</taxon>
        <taxon>Cyberlindnera</taxon>
    </lineage>
</organism>